<feature type="compositionally biased region" description="Low complexity" evidence="7">
    <location>
        <begin position="96"/>
        <end position="112"/>
    </location>
</feature>
<feature type="region of interest" description="Disordered" evidence="7">
    <location>
        <begin position="39"/>
        <end position="157"/>
    </location>
</feature>
<dbReference type="GO" id="GO:0016020">
    <property type="term" value="C:membrane"/>
    <property type="evidence" value="ECO:0007669"/>
    <property type="project" value="UniProtKB-SubCell"/>
</dbReference>
<dbReference type="OrthoDB" id="2265729at2"/>
<comment type="subcellular location">
    <subcellularLocation>
        <location evidence="1">Membrane</location>
    </subcellularLocation>
</comment>
<evidence type="ECO:0000313" key="10">
    <source>
        <dbReference type="Proteomes" id="UP000051580"/>
    </source>
</evidence>
<keyword evidence="4 8" id="KW-1133">Transmembrane helix</keyword>
<feature type="compositionally biased region" description="Polar residues" evidence="7">
    <location>
        <begin position="145"/>
        <end position="156"/>
    </location>
</feature>
<dbReference type="AlphaFoldDB" id="A0A0R1UYD7"/>
<dbReference type="InterPro" id="IPR046956">
    <property type="entry name" value="RLP23-like"/>
</dbReference>
<gene>
    <name evidence="9" type="ORF">FD28_GL000062</name>
</gene>
<comment type="caution">
    <text evidence="9">The sequence shown here is derived from an EMBL/GenBank/DDBJ whole genome shotgun (WGS) entry which is preliminary data.</text>
</comment>
<evidence type="ECO:0000256" key="6">
    <source>
        <dbReference type="ARBA" id="ARBA00023180"/>
    </source>
</evidence>
<dbReference type="EMBL" id="AZFS01000006">
    <property type="protein sequence ID" value="KRL98263.1"/>
    <property type="molecule type" value="Genomic_DNA"/>
</dbReference>
<feature type="compositionally biased region" description="Basic and acidic residues" evidence="7">
    <location>
        <begin position="69"/>
        <end position="80"/>
    </location>
</feature>
<evidence type="ECO:0000256" key="2">
    <source>
        <dbReference type="ARBA" id="ARBA00022692"/>
    </source>
</evidence>
<dbReference type="InterPro" id="IPR011889">
    <property type="entry name" value="Liste_lipo_26"/>
</dbReference>
<accession>A0A0R1UYD7</accession>
<dbReference type="InterPro" id="IPR032675">
    <property type="entry name" value="LRR_dom_sf"/>
</dbReference>
<name>A0A0R1UYD7_9LACO</name>
<protein>
    <recommendedName>
        <fullName evidence="11">Gram-positive cocci surface proteins LPxTG domain-containing protein</fullName>
    </recommendedName>
</protein>
<dbReference type="PANTHER" id="PTHR48063:SF112">
    <property type="entry name" value="RECEPTOR LIKE PROTEIN 30-LIKE"/>
    <property type="match status" value="1"/>
</dbReference>
<feature type="region of interest" description="Disordered" evidence="7">
    <location>
        <begin position="571"/>
        <end position="712"/>
    </location>
</feature>
<evidence type="ECO:0000313" key="9">
    <source>
        <dbReference type="EMBL" id="KRL98263.1"/>
    </source>
</evidence>
<reference evidence="9 10" key="1">
    <citation type="journal article" date="2015" name="Genome Announc.">
        <title>Expanding the biotechnology potential of lactobacilli through comparative genomics of 213 strains and associated genera.</title>
        <authorList>
            <person name="Sun Z."/>
            <person name="Harris H.M."/>
            <person name="McCann A."/>
            <person name="Guo C."/>
            <person name="Argimon S."/>
            <person name="Zhang W."/>
            <person name="Yang X."/>
            <person name="Jeffery I.B."/>
            <person name="Cooney J.C."/>
            <person name="Kagawa T.F."/>
            <person name="Liu W."/>
            <person name="Song Y."/>
            <person name="Salvetti E."/>
            <person name="Wrobel A."/>
            <person name="Rasinkangas P."/>
            <person name="Parkhill J."/>
            <person name="Rea M.C."/>
            <person name="O'Sullivan O."/>
            <person name="Ritari J."/>
            <person name="Douillard F.P."/>
            <person name="Paul Ross R."/>
            <person name="Yang R."/>
            <person name="Briner A.E."/>
            <person name="Felis G.E."/>
            <person name="de Vos W.M."/>
            <person name="Barrangou R."/>
            <person name="Klaenhammer T.R."/>
            <person name="Caufield P.W."/>
            <person name="Cui Y."/>
            <person name="Zhang H."/>
            <person name="O'Toole P.W."/>
        </authorList>
    </citation>
    <scope>NUCLEOTIDE SEQUENCE [LARGE SCALE GENOMIC DNA]</scope>
    <source>
        <strain evidence="9 10">DSM 16381</strain>
    </source>
</reference>
<keyword evidence="3" id="KW-0732">Signal</keyword>
<evidence type="ECO:0008006" key="11">
    <source>
        <dbReference type="Google" id="ProtNLM"/>
    </source>
</evidence>
<evidence type="ECO:0000256" key="5">
    <source>
        <dbReference type="ARBA" id="ARBA00023136"/>
    </source>
</evidence>
<proteinExistence type="predicted"/>
<dbReference type="PANTHER" id="PTHR48063">
    <property type="entry name" value="LRR RECEPTOR-LIKE KINASE"/>
    <property type="match status" value="1"/>
</dbReference>
<dbReference type="Pfam" id="PF03382">
    <property type="entry name" value="DUF285"/>
    <property type="match status" value="2"/>
</dbReference>
<keyword evidence="5 8" id="KW-0472">Membrane</keyword>
<feature type="compositionally biased region" description="Polar residues" evidence="7">
    <location>
        <begin position="679"/>
        <end position="712"/>
    </location>
</feature>
<evidence type="ECO:0000256" key="1">
    <source>
        <dbReference type="ARBA" id="ARBA00004370"/>
    </source>
</evidence>
<evidence type="ECO:0000256" key="4">
    <source>
        <dbReference type="ARBA" id="ARBA00022989"/>
    </source>
</evidence>
<feature type="compositionally biased region" description="Low complexity" evidence="7">
    <location>
        <begin position="578"/>
        <end position="622"/>
    </location>
</feature>
<dbReference type="RefSeq" id="WP_057731450.1">
    <property type="nucleotide sequence ID" value="NZ_AZFS01000006.1"/>
</dbReference>
<dbReference type="SUPFAM" id="SSF52047">
    <property type="entry name" value="RNI-like"/>
    <property type="match status" value="1"/>
</dbReference>
<keyword evidence="10" id="KW-1185">Reference proteome</keyword>
<organism evidence="9 10">
    <name type="scientific">Levilactobacillus hammesii DSM 16381</name>
    <dbReference type="NCBI Taxonomy" id="1423753"/>
    <lineage>
        <taxon>Bacteria</taxon>
        <taxon>Bacillati</taxon>
        <taxon>Bacillota</taxon>
        <taxon>Bacilli</taxon>
        <taxon>Lactobacillales</taxon>
        <taxon>Lactobacillaceae</taxon>
        <taxon>Levilactobacillus</taxon>
    </lineage>
</organism>
<evidence type="ECO:0000256" key="7">
    <source>
        <dbReference type="SAM" id="MobiDB-lite"/>
    </source>
</evidence>
<feature type="compositionally biased region" description="Basic residues" evidence="7">
    <location>
        <begin position="631"/>
        <end position="648"/>
    </location>
</feature>
<dbReference type="Gene3D" id="3.80.10.10">
    <property type="entry name" value="Ribonuclease Inhibitor"/>
    <property type="match status" value="1"/>
</dbReference>
<dbReference type="NCBIfam" id="TIGR01167">
    <property type="entry name" value="LPXTG_anchor"/>
    <property type="match status" value="1"/>
</dbReference>
<dbReference type="NCBIfam" id="TIGR02167">
    <property type="entry name" value="Liste_lipo_26"/>
    <property type="match status" value="5"/>
</dbReference>
<keyword evidence="2 8" id="KW-0812">Transmembrane</keyword>
<evidence type="ECO:0000256" key="8">
    <source>
        <dbReference type="SAM" id="Phobius"/>
    </source>
</evidence>
<dbReference type="STRING" id="1423753.FD28_GL000062"/>
<dbReference type="PATRIC" id="fig|1423753.3.peg.67"/>
<dbReference type="Proteomes" id="UP000051580">
    <property type="component" value="Unassembled WGS sequence"/>
</dbReference>
<feature type="compositionally biased region" description="Polar residues" evidence="7">
    <location>
        <begin position="82"/>
        <end position="95"/>
    </location>
</feature>
<evidence type="ECO:0000256" key="3">
    <source>
        <dbReference type="ARBA" id="ARBA00022729"/>
    </source>
</evidence>
<feature type="transmembrane region" description="Helical" evidence="8">
    <location>
        <begin position="717"/>
        <end position="736"/>
    </location>
</feature>
<keyword evidence="6" id="KW-0325">Glycoprotein</keyword>
<sequence length="740" mass="77622">MKDLKLGNKSKQRLTTLVVLGAIAGMGYQVDTAYADTSADNDAATPKTETKAPVANDTTSQKVTLTNETKPETTTDHEQSDDQTGAGTADKLTNQPTTATKPVTKPTTPAAVGEKSKQVTGDDPASTPKNGALEDADKPAGAPINQPTTTTTSKVSQRLAGAGTVGIKRLANTPNLSKLMFRSVTPIVEDADVTTPTIVRSGTFGTSPWTLDSDGVMTFSAGTFGQRTSPAFFNTDVTKIVFAGPVVLNANSSMAFEGSTNLTAIEGLENVDASQVVNMNQMFQQSGLTSLDLSSWDLSHVTDMSDAFSYDRALTSLKLGKTTGAVTSMEEMLVGDSALTAVDAADWNTSSLQDPESLFQGDAGLTSLDLSGWDTSHVTSLSNVFHGLSNLTSLNVSNWDTSHVMNFVQTFQDVKNLPTLDVSNWNVSSGRQFAEMFRGDSALTGLDLSHWQTGAIAYMDYMFANDSRLTKLDLSGFNLAAGDVGDSLDQALAGTNSLKELTLSKNMILGDTANGNAELPEIAKTDAYTGLWQAVGTGTVAKPNGATYTSAQLNTGYDGATMADTYVWQPIAKTDPSNPGSGTDTGNTTTPTNPDTDSNTGTDTDTNTTTDSGTGDTVTGGDANAIVKKDQTKKKQASTPKKVAKQTRKSATPQQAVAVGGTSKAQSQTLSLGHAAATVQPQGHQEATKSPANRSMTTTPRQSKTATQLPQTNEQQSWAAVVAGAVGLALLGLNWFKRQD</sequence>
<dbReference type="InterPro" id="IPR005046">
    <property type="entry name" value="DUF285"/>
</dbReference>